<sequence>MQKADYDYPIKIKIGIGMSWGRAPMIKAGHNGSGINDVAYMGDVVNKAAKLANYGSSQSNIPPIVLSEDFHFNLNKNKQSFFRYDRNRKCYIGYVLDSAMDDWYENNCT</sequence>
<keyword evidence="2" id="KW-1185">Reference proteome</keyword>
<organism evidence="1 2">
    <name type="scientific">Streptomyces albidoflavus</name>
    <dbReference type="NCBI Taxonomy" id="1886"/>
    <lineage>
        <taxon>Bacteria</taxon>
        <taxon>Bacillati</taxon>
        <taxon>Actinomycetota</taxon>
        <taxon>Actinomycetes</taxon>
        <taxon>Kitasatosporales</taxon>
        <taxon>Streptomycetaceae</taxon>
        <taxon>Streptomyces</taxon>
        <taxon>Streptomyces albidoflavus group</taxon>
    </lineage>
</organism>
<comment type="caution">
    <text evidence="1">The sequence shown here is derived from an EMBL/GenBank/DDBJ whole genome shotgun (WGS) entry which is preliminary data.</text>
</comment>
<dbReference type="EMBL" id="VOGX01000028">
    <property type="protein sequence ID" value="TWV23422.1"/>
    <property type="molecule type" value="Genomic_DNA"/>
</dbReference>
<evidence type="ECO:0000313" key="2">
    <source>
        <dbReference type="Proteomes" id="UP000318052"/>
    </source>
</evidence>
<protein>
    <recommendedName>
        <fullName evidence="3">Adenylate/guanylate cyclase domain-containing protein</fullName>
    </recommendedName>
</protein>
<dbReference type="Gene3D" id="3.30.70.1230">
    <property type="entry name" value="Nucleotide cyclase"/>
    <property type="match status" value="1"/>
</dbReference>
<evidence type="ECO:0000313" key="1">
    <source>
        <dbReference type="EMBL" id="TWV23422.1"/>
    </source>
</evidence>
<accession>A0ABY3GXC0</accession>
<gene>
    <name evidence="1" type="ORF">FRZ02_16505</name>
</gene>
<reference evidence="2" key="1">
    <citation type="journal article" date="2019" name="Microbiol. Resour. Announc.">
        <title>Draft Genomic Sequences of Streptomyces misionensis and Streptomyces albidoflavus, bacteria applied for phytopathogen biocontrol.</title>
        <authorList>
            <person name="Pylro V."/>
            <person name="Dias A."/>
            <person name="Andreote F."/>
            <person name="Varani A."/>
            <person name="Andreote C."/>
            <person name="Bernardo E."/>
            <person name="Martins T."/>
        </authorList>
    </citation>
    <scope>NUCLEOTIDE SEQUENCE [LARGE SCALE GENOMIC DNA]</scope>
    <source>
        <strain evidence="2">77</strain>
    </source>
</reference>
<dbReference type="Proteomes" id="UP000318052">
    <property type="component" value="Unassembled WGS sequence"/>
</dbReference>
<dbReference type="SUPFAM" id="SSF55073">
    <property type="entry name" value="Nucleotide cyclase"/>
    <property type="match status" value="1"/>
</dbReference>
<dbReference type="InterPro" id="IPR029787">
    <property type="entry name" value="Nucleotide_cyclase"/>
</dbReference>
<evidence type="ECO:0008006" key="3">
    <source>
        <dbReference type="Google" id="ProtNLM"/>
    </source>
</evidence>
<name>A0ABY3GXC0_9ACTN</name>
<proteinExistence type="predicted"/>